<name>A0ABW1X2B1_9ACTN</name>
<protein>
    <submittedName>
        <fullName evidence="2">Uncharacterized protein</fullName>
    </submittedName>
</protein>
<dbReference type="Proteomes" id="UP001596266">
    <property type="component" value="Unassembled WGS sequence"/>
</dbReference>
<keyword evidence="3" id="KW-1185">Reference proteome</keyword>
<comment type="caution">
    <text evidence="2">The sequence shown here is derived from an EMBL/GenBank/DDBJ whole genome shotgun (WGS) entry which is preliminary data.</text>
</comment>
<organism evidence="2 3">
    <name type="scientific">Luteococcus sanguinis</name>
    <dbReference type="NCBI Taxonomy" id="174038"/>
    <lineage>
        <taxon>Bacteria</taxon>
        <taxon>Bacillati</taxon>
        <taxon>Actinomycetota</taxon>
        <taxon>Actinomycetes</taxon>
        <taxon>Propionibacteriales</taxon>
        <taxon>Propionibacteriaceae</taxon>
        <taxon>Luteococcus</taxon>
    </lineage>
</organism>
<gene>
    <name evidence="2" type="ORF">ACFP57_06445</name>
</gene>
<accession>A0ABW1X2B1</accession>
<evidence type="ECO:0000313" key="3">
    <source>
        <dbReference type="Proteomes" id="UP001596266"/>
    </source>
</evidence>
<feature type="region of interest" description="Disordered" evidence="1">
    <location>
        <begin position="1"/>
        <end position="22"/>
    </location>
</feature>
<reference evidence="3" key="1">
    <citation type="journal article" date="2019" name="Int. J. Syst. Evol. Microbiol.">
        <title>The Global Catalogue of Microorganisms (GCM) 10K type strain sequencing project: providing services to taxonomists for standard genome sequencing and annotation.</title>
        <authorList>
            <consortium name="The Broad Institute Genomics Platform"/>
            <consortium name="The Broad Institute Genome Sequencing Center for Infectious Disease"/>
            <person name="Wu L."/>
            <person name="Ma J."/>
        </authorList>
    </citation>
    <scope>NUCLEOTIDE SEQUENCE [LARGE SCALE GENOMIC DNA]</scope>
    <source>
        <strain evidence="3">CGMCC 1.15277</strain>
    </source>
</reference>
<evidence type="ECO:0000256" key="1">
    <source>
        <dbReference type="SAM" id="MobiDB-lite"/>
    </source>
</evidence>
<evidence type="ECO:0000313" key="2">
    <source>
        <dbReference type="EMBL" id="MFC6396624.1"/>
    </source>
</evidence>
<dbReference type="EMBL" id="JBHSUA010000013">
    <property type="protein sequence ID" value="MFC6396624.1"/>
    <property type="molecule type" value="Genomic_DNA"/>
</dbReference>
<sequence length="79" mass="8209">MDENLPAPAAPGSPTQPNAMTANKEVDAALAALGDLAERPLAEHHQALLEAHDVLVQQLEAGREAAHNPIPAGLRPNHG</sequence>
<dbReference type="RefSeq" id="WP_343885590.1">
    <property type="nucleotide sequence ID" value="NZ_BAAAKI010000009.1"/>
</dbReference>
<proteinExistence type="predicted"/>